<dbReference type="AlphaFoldDB" id="B8IAD0"/>
<dbReference type="RefSeq" id="WP_015930834.1">
    <property type="nucleotide sequence ID" value="NC_011894.1"/>
</dbReference>
<dbReference type="STRING" id="460265.Mnod_4317"/>
<dbReference type="Proteomes" id="UP000008207">
    <property type="component" value="Chromosome"/>
</dbReference>
<evidence type="ECO:0008006" key="3">
    <source>
        <dbReference type="Google" id="ProtNLM"/>
    </source>
</evidence>
<dbReference type="HOGENOM" id="CLU_557600_0_0_5"/>
<evidence type="ECO:0000313" key="1">
    <source>
        <dbReference type="EMBL" id="ACL59193.1"/>
    </source>
</evidence>
<sequence length="489" mass="53698">MNVTPPDFDGRRVRAAGRPEIWLVYGSSRHHITAPEVYETLFDESEGIADVDLAAIPVGPDLGPGSGLIRADDGAIYLLARSTDGTALRHHLVDFDHLRAFRFRHDRIRTLPRDEIDAIPLGGRLGASRTERQRFEVHELGELARSLNPSRPTLLLLLDQPTPFAAAYAGQLQRMAARRVNALIGWTSGDRLLMTRSPDLTDAVAVTLPAVDPILEALRQLAIARIDVLATTLEWEVAPAALTAFGCPHDVTCLVESVPATGLSTTVQAADRLVACSRAVAERLQAMRPGREVHLGLTPEATRPEAFRVHPARIFDGDPLRVLVWGFLDSVARATVVRTARLARSGGHPIQFYRLGDESPADSADLIWLGPPEGINLNRMICALRPHLGWFPEPAREPYDFLISQAMLQGLPLLATTAGAYPERLSGRAFTWLLPESSSGEDWLAIMLRLHETRLALPSTSSAPEPPAFYPVEYLSWARSKNEPERVAS</sequence>
<accession>B8IAD0</accession>
<dbReference type="SUPFAM" id="SSF53756">
    <property type="entry name" value="UDP-Glycosyltransferase/glycogen phosphorylase"/>
    <property type="match status" value="1"/>
</dbReference>
<organism evidence="1 2">
    <name type="scientific">Methylobacterium nodulans (strain LMG 21967 / CNCM I-2342 / ORS 2060)</name>
    <dbReference type="NCBI Taxonomy" id="460265"/>
    <lineage>
        <taxon>Bacteria</taxon>
        <taxon>Pseudomonadati</taxon>
        <taxon>Pseudomonadota</taxon>
        <taxon>Alphaproteobacteria</taxon>
        <taxon>Hyphomicrobiales</taxon>
        <taxon>Methylobacteriaceae</taxon>
        <taxon>Methylobacterium</taxon>
    </lineage>
</organism>
<proteinExistence type="predicted"/>
<gene>
    <name evidence="1" type="ordered locus">Mnod_4317</name>
</gene>
<reference evidence="1 2" key="1">
    <citation type="submission" date="2009-01" db="EMBL/GenBank/DDBJ databases">
        <title>Complete sequence of chromosome of Methylobacterium nodulans ORS 2060.</title>
        <authorList>
            <consortium name="US DOE Joint Genome Institute"/>
            <person name="Lucas S."/>
            <person name="Copeland A."/>
            <person name="Lapidus A."/>
            <person name="Glavina del Rio T."/>
            <person name="Dalin E."/>
            <person name="Tice H."/>
            <person name="Bruce D."/>
            <person name="Goodwin L."/>
            <person name="Pitluck S."/>
            <person name="Sims D."/>
            <person name="Brettin T."/>
            <person name="Detter J.C."/>
            <person name="Han C."/>
            <person name="Larimer F."/>
            <person name="Land M."/>
            <person name="Hauser L."/>
            <person name="Kyrpides N."/>
            <person name="Ivanova N."/>
            <person name="Marx C.J."/>
            <person name="Richardson P."/>
        </authorList>
    </citation>
    <scope>NUCLEOTIDE SEQUENCE [LARGE SCALE GENOMIC DNA]</scope>
    <source>
        <strain evidence="2">LMG 21967 / CNCM I-2342 / ORS 2060</strain>
    </source>
</reference>
<dbReference type="eggNOG" id="COG0438">
    <property type="taxonomic scope" value="Bacteria"/>
</dbReference>
<dbReference type="eggNOG" id="COG1216">
    <property type="taxonomic scope" value="Bacteria"/>
</dbReference>
<protein>
    <recommendedName>
        <fullName evidence="3">Glycosyl transferase group 1</fullName>
    </recommendedName>
</protein>
<evidence type="ECO:0000313" key="2">
    <source>
        <dbReference type="Proteomes" id="UP000008207"/>
    </source>
</evidence>
<dbReference type="EMBL" id="CP001349">
    <property type="protein sequence ID" value="ACL59193.1"/>
    <property type="molecule type" value="Genomic_DNA"/>
</dbReference>
<name>B8IAD0_METNO</name>
<dbReference type="OrthoDB" id="8005805at2"/>
<dbReference type="KEGG" id="mno:Mnod_4317"/>
<keyword evidence="2" id="KW-1185">Reference proteome</keyword>